<sequence length="411" mass="45638">MKPSNPRLEQLDASVVSTCGLMYYLFDLAETARLDAKSSFALSHLKKCALIAVGRLNNDGGGFCYLTESRRLQIQGSGVVNLRGFMHEDDDTHGNVLVAFSKLWADMKTATILSSAFDAASFMDLTVFLAKCVKFKRSRKAHALSSNGLAFRNLLRNAVVKFLASSIDVLVMQAQVNGDIEQRQIPSRGRRRRRSSDALVPAVDGDEEAEENPSSSKARKGRVQVDMNTIWEMHEHANEIGLSLPAYVQTKERDRHGGCHAQTCQMWLRKIHKMYATRSSLSFLDVQQVNVITDASRFSGRETLISVAYSPENNVAVYLNNQFLRSGRHVGPEDLLLEGTLDMLVAQRKVQRIAAYAQLEAINNQLKHLSDGKMTIASFDFGKSGLAKAMQPLTPSQLRVVTRDSNSLVTL</sequence>
<reference evidence="3" key="2">
    <citation type="submission" date="2024-04" db="EMBL/GenBank/DDBJ databases">
        <authorList>
            <person name="Chen Y."/>
            <person name="Shah S."/>
            <person name="Dougan E. K."/>
            <person name="Thang M."/>
            <person name="Chan C."/>
        </authorList>
    </citation>
    <scope>NUCLEOTIDE SEQUENCE [LARGE SCALE GENOMIC DNA]</scope>
</reference>
<dbReference type="AlphaFoldDB" id="A0A9P1CYD2"/>
<dbReference type="EMBL" id="CAMXCT020002713">
    <property type="protein sequence ID" value="CAL1153374.1"/>
    <property type="molecule type" value="Genomic_DNA"/>
</dbReference>
<keyword evidence="4" id="KW-1185">Reference proteome</keyword>
<name>A0A9P1CYD2_9DINO</name>
<evidence type="ECO:0000313" key="4">
    <source>
        <dbReference type="Proteomes" id="UP001152797"/>
    </source>
</evidence>
<comment type="caution">
    <text evidence="2">The sequence shown here is derived from an EMBL/GenBank/DDBJ whole genome shotgun (WGS) entry which is preliminary data.</text>
</comment>
<evidence type="ECO:0000313" key="2">
    <source>
        <dbReference type="EMBL" id="CAI3999999.1"/>
    </source>
</evidence>
<organism evidence="2">
    <name type="scientific">Cladocopium goreaui</name>
    <dbReference type="NCBI Taxonomy" id="2562237"/>
    <lineage>
        <taxon>Eukaryota</taxon>
        <taxon>Sar</taxon>
        <taxon>Alveolata</taxon>
        <taxon>Dinophyceae</taxon>
        <taxon>Suessiales</taxon>
        <taxon>Symbiodiniaceae</taxon>
        <taxon>Cladocopium</taxon>
    </lineage>
</organism>
<evidence type="ECO:0000313" key="3">
    <source>
        <dbReference type="EMBL" id="CAL1153374.1"/>
    </source>
</evidence>
<protein>
    <submittedName>
        <fullName evidence="2">Uncharacterized protein</fullName>
    </submittedName>
</protein>
<dbReference type="EMBL" id="CAMXCT010002713">
    <property type="protein sequence ID" value="CAI3999999.1"/>
    <property type="molecule type" value="Genomic_DNA"/>
</dbReference>
<feature type="region of interest" description="Disordered" evidence="1">
    <location>
        <begin position="182"/>
        <end position="221"/>
    </location>
</feature>
<accession>A0A9P1CYD2</accession>
<dbReference type="Proteomes" id="UP001152797">
    <property type="component" value="Unassembled WGS sequence"/>
</dbReference>
<evidence type="ECO:0000256" key="1">
    <source>
        <dbReference type="SAM" id="MobiDB-lite"/>
    </source>
</evidence>
<dbReference type="EMBL" id="CAMXCT030002713">
    <property type="protein sequence ID" value="CAL4787311.1"/>
    <property type="molecule type" value="Genomic_DNA"/>
</dbReference>
<gene>
    <name evidence="2" type="ORF">C1SCF055_LOCUS26155</name>
</gene>
<proteinExistence type="predicted"/>
<reference evidence="2" key="1">
    <citation type="submission" date="2022-10" db="EMBL/GenBank/DDBJ databases">
        <authorList>
            <person name="Chen Y."/>
            <person name="Dougan E. K."/>
            <person name="Chan C."/>
            <person name="Rhodes N."/>
            <person name="Thang M."/>
        </authorList>
    </citation>
    <scope>NUCLEOTIDE SEQUENCE</scope>
</reference>